<sequence length="113" mass="12616">MGKINTLCVTPDQRFLPGVTELNVSVHGLPPPLVFERLNVMPGRQHGYQGYMVAVWSLFGRSIPRSLPGATTEYRHPPREHRSLLDLGRRKGETAQGSALIFDSLVFSVEMLD</sequence>
<name>A0AAE1D8A1_9GAST</name>
<accession>A0AAE1D8A1</accession>
<evidence type="ECO:0000313" key="1">
    <source>
        <dbReference type="EMBL" id="KAK3761174.1"/>
    </source>
</evidence>
<comment type="caution">
    <text evidence="1">The sequence shown here is derived from an EMBL/GenBank/DDBJ whole genome shotgun (WGS) entry which is preliminary data.</text>
</comment>
<organism evidence="1 2">
    <name type="scientific">Elysia crispata</name>
    <name type="common">lettuce slug</name>
    <dbReference type="NCBI Taxonomy" id="231223"/>
    <lineage>
        <taxon>Eukaryota</taxon>
        <taxon>Metazoa</taxon>
        <taxon>Spiralia</taxon>
        <taxon>Lophotrochozoa</taxon>
        <taxon>Mollusca</taxon>
        <taxon>Gastropoda</taxon>
        <taxon>Heterobranchia</taxon>
        <taxon>Euthyneura</taxon>
        <taxon>Panpulmonata</taxon>
        <taxon>Sacoglossa</taxon>
        <taxon>Placobranchoidea</taxon>
        <taxon>Plakobranchidae</taxon>
        <taxon>Elysia</taxon>
    </lineage>
</organism>
<dbReference type="EMBL" id="JAWDGP010004927">
    <property type="protein sequence ID" value="KAK3761174.1"/>
    <property type="molecule type" value="Genomic_DNA"/>
</dbReference>
<dbReference type="AlphaFoldDB" id="A0AAE1D8A1"/>
<protein>
    <submittedName>
        <fullName evidence="1">Uncharacterized protein</fullName>
    </submittedName>
</protein>
<proteinExistence type="predicted"/>
<keyword evidence="2" id="KW-1185">Reference proteome</keyword>
<evidence type="ECO:0000313" key="2">
    <source>
        <dbReference type="Proteomes" id="UP001283361"/>
    </source>
</evidence>
<gene>
    <name evidence="1" type="ORF">RRG08_022575</name>
</gene>
<dbReference type="Proteomes" id="UP001283361">
    <property type="component" value="Unassembled WGS sequence"/>
</dbReference>
<reference evidence="1" key="1">
    <citation type="journal article" date="2023" name="G3 (Bethesda)">
        <title>A reference genome for the long-term kleptoplast-retaining sea slug Elysia crispata morphotype clarki.</title>
        <authorList>
            <person name="Eastman K.E."/>
            <person name="Pendleton A.L."/>
            <person name="Shaikh M.A."/>
            <person name="Suttiyut T."/>
            <person name="Ogas R."/>
            <person name="Tomko P."/>
            <person name="Gavelis G."/>
            <person name="Widhalm J.R."/>
            <person name="Wisecaver J.H."/>
        </authorList>
    </citation>
    <scope>NUCLEOTIDE SEQUENCE</scope>
    <source>
        <strain evidence="1">ECLA1</strain>
    </source>
</reference>